<evidence type="ECO:0000259" key="6">
    <source>
        <dbReference type="Pfam" id="PF01494"/>
    </source>
</evidence>
<dbReference type="PANTHER" id="PTHR13789">
    <property type="entry name" value="MONOOXYGENASE"/>
    <property type="match status" value="1"/>
</dbReference>
<keyword evidence="2" id="KW-0285">Flavoprotein</keyword>
<dbReference type="AlphaFoldDB" id="A0A9W9PVB7"/>
<evidence type="ECO:0000256" key="4">
    <source>
        <dbReference type="ARBA" id="ARBA00023002"/>
    </source>
</evidence>
<dbReference type="GO" id="GO:0071949">
    <property type="term" value="F:FAD binding"/>
    <property type="evidence" value="ECO:0007669"/>
    <property type="project" value="InterPro"/>
</dbReference>
<dbReference type="PRINTS" id="PR00420">
    <property type="entry name" value="RNGMNOXGNASE"/>
</dbReference>
<dbReference type="GO" id="GO:0004497">
    <property type="term" value="F:monooxygenase activity"/>
    <property type="evidence" value="ECO:0007669"/>
    <property type="project" value="UniProtKB-KW"/>
</dbReference>
<name>A0A9W9PVB7_9EURO</name>
<dbReference type="SUPFAM" id="SSF51905">
    <property type="entry name" value="FAD/NAD(P)-binding domain"/>
    <property type="match status" value="1"/>
</dbReference>
<comment type="caution">
    <text evidence="7">The sequence shown here is derived from an EMBL/GenBank/DDBJ whole genome shotgun (WGS) entry which is preliminary data.</text>
</comment>
<proteinExistence type="inferred from homology"/>
<reference evidence="7" key="1">
    <citation type="submission" date="2022-12" db="EMBL/GenBank/DDBJ databases">
        <authorList>
            <person name="Petersen C."/>
        </authorList>
    </citation>
    <scope>NUCLEOTIDE SEQUENCE</scope>
    <source>
        <strain evidence="7">IBT 21472</strain>
    </source>
</reference>
<keyword evidence="8" id="KW-1185">Reference proteome</keyword>
<feature type="domain" description="FAD-binding" evidence="6">
    <location>
        <begin position="334"/>
        <end position="385"/>
    </location>
</feature>
<evidence type="ECO:0000313" key="7">
    <source>
        <dbReference type="EMBL" id="KAJ5308228.1"/>
    </source>
</evidence>
<keyword evidence="5" id="KW-0503">Monooxygenase</keyword>
<reference evidence="7" key="2">
    <citation type="journal article" date="2023" name="IMA Fungus">
        <title>Comparative genomic study of the Penicillium genus elucidates a diverse pangenome and 15 lateral gene transfer events.</title>
        <authorList>
            <person name="Petersen C."/>
            <person name="Sorensen T."/>
            <person name="Nielsen M.R."/>
            <person name="Sondergaard T.E."/>
            <person name="Sorensen J.L."/>
            <person name="Fitzpatrick D.A."/>
            <person name="Frisvad J.C."/>
            <person name="Nielsen K.L."/>
        </authorList>
    </citation>
    <scope>NUCLEOTIDE SEQUENCE</scope>
    <source>
        <strain evidence="7">IBT 21472</strain>
    </source>
</reference>
<evidence type="ECO:0000313" key="8">
    <source>
        <dbReference type="Proteomes" id="UP001147746"/>
    </source>
</evidence>
<gene>
    <name evidence="7" type="ORF">N7476_008884</name>
</gene>
<organism evidence="7 8">
    <name type="scientific">Penicillium atrosanguineum</name>
    <dbReference type="NCBI Taxonomy" id="1132637"/>
    <lineage>
        <taxon>Eukaryota</taxon>
        <taxon>Fungi</taxon>
        <taxon>Dikarya</taxon>
        <taxon>Ascomycota</taxon>
        <taxon>Pezizomycotina</taxon>
        <taxon>Eurotiomycetes</taxon>
        <taxon>Eurotiomycetidae</taxon>
        <taxon>Eurotiales</taxon>
        <taxon>Aspergillaceae</taxon>
        <taxon>Penicillium</taxon>
    </lineage>
</organism>
<evidence type="ECO:0000256" key="3">
    <source>
        <dbReference type="ARBA" id="ARBA00022827"/>
    </source>
</evidence>
<keyword evidence="4" id="KW-0560">Oxidoreductase</keyword>
<dbReference type="InterPro" id="IPR036188">
    <property type="entry name" value="FAD/NAD-bd_sf"/>
</dbReference>
<dbReference type="PANTHER" id="PTHR13789:SF309">
    <property type="entry name" value="PUTATIVE (AFU_ORTHOLOGUE AFUA_6G14510)-RELATED"/>
    <property type="match status" value="1"/>
</dbReference>
<dbReference type="Gene3D" id="3.50.50.60">
    <property type="entry name" value="FAD/NAD(P)-binding domain"/>
    <property type="match status" value="1"/>
</dbReference>
<evidence type="ECO:0000256" key="5">
    <source>
        <dbReference type="ARBA" id="ARBA00023033"/>
    </source>
</evidence>
<accession>A0A9W9PVB7</accession>
<protein>
    <recommendedName>
        <fullName evidence="6">FAD-binding domain-containing protein</fullName>
    </recommendedName>
</protein>
<dbReference type="EMBL" id="JAPZBO010000008">
    <property type="protein sequence ID" value="KAJ5308228.1"/>
    <property type="molecule type" value="Genomic_DNA"/>
</dbReference>
<dbReference type="InterPro" id="IPR050493">
    <property type="entry name" value="FAD-dep_Monooxygenase_BioMet"/>
</dbReference>
<sequence length="460" mass="50911">MKIVIIGAGIAGCMMYLELQKHLPKPSGSQASHEITIYEAYSTDLDVTPEQRQRNEDTHSSTLVVGGGLGIGANGLNVLRRLDEDLLKEIVRNGYVTATSNLKSKNGWLLMSMKTTGPSASRSKDLAENMHTVASSRHSLWKALRSRVPEEHIVNKRILEVIARPDGKNTARLDDGSPEIEADLVIGADGVRSTAKRALFPDSKEDPYPPRYEGLVGVGGFIPAADVKGLVEKGSMNFIFGGNGFFGYFFSESASNAEHRDSPYHVSEPGDSLAWWSTYQISEYLNRKSLDMVDVSRQLRERHSDWKDPVVQKIVRSLSVQSMYPTWTSPPLPTWERDGVVLVGDAAHALPPTSGQGSSQALEDVEAFALLMAHHLRKDSGQEEMTELELKCAITAAAKQYTTLRQPRVTAILKNAQQMQERKRDMGLMQEYIILMTGQLRKVIDYNIADQVAQVIASEN</sequence>
<comment type="similarity">
    <text evidence="1">Belongs to the paxM FAD-dependent monooxygenase family.</text>
</comment>
<evidence type="ECO:0000256" key="1">
    <source>
        <dbReference type="ARBA" id="ARBA00007992"/>
    </source>
</evidence>
<keyword evidence="3" id="KW-0274">FAD</keyword>
<dbReference type="Pfam" id="PF01494">
    <property type="entry name" value="FAD_binding_3"/>
    <property type="match status" value="1"/>
</dbReference>
<dbReference type="Proteomes" id="UP001147746">
    <property type="component" value="Unassembled WGS sequence"/>
</dbReference>
<evidence type="ECO:0000256" key="2">
    <source>
        <dbReference type="ARBA" id="ARBA00022630"/>
    </source>
</evidence>
<dbReference type="InterPro" id="IPR002938">
    <property type="entry name" value="FAD-bd"/>
</dbReference>